<keyword evidence="1" id="KW-0472">Membrane</keyword>
<dbReference type="InterPro" id="IPR025513">
    <property type="entry name" value="DUF4401"/>
</dbReference>
<dbReference type="Proteomes" id="UP000218437">
    <property type="component" value="Chromosome"/>
</dbReference>
<dbReference type="KEGG" id="jsv:CNX70_24880"/>
<feature type="transmembrane region" description="Helical" evidence="1">
    <location>
        <begin position="294"/>
        <end position="321"/>
    </location>
</feature>
<evidence type="ECO:0000313" key="3">
    <source>
        <dbReference type="EMBL" id="ATD63020.1"/>
    </source>
</evidence>
<feature type="transmembrane region" description="Helical" evidence="1">
    <location>
        <begin position="41"/>
        <end position="62"/>
    </location>
</feature>
<feature type="transmembrane region" description="Helical" evidence="1">
    <location>
        <begin position="216"/>
        <end position="238"/>
    </location>
</feature>
<feature type="transmembrane region" description="Helical" evidence="1">
    <location>
        <begin position="328"/>
        <end position="349"/>
    </location>
</feature>
<feature type="transmembrane region" description="Helical" evidence="1">
    <location>
        <begin position="101"/>
        <end position="118"/>
    </location>
</feature>
<feature type="transmembrane region" description="Helical" evidence="1">
    <location>
        <begin position="74"/>
        <end position="95"/>
    </location>
</feature>
<reference evidence="3 4" key="1">
    <citation type="submission" date="2017-09" db="EMBL/GenBank/DDBJ databases">
        <title>Complete genome sequence of Janthinobacterium svalbardensis PAMC 27463.</title>
        <authorList>
            <person name="Cho Y.-J."/>
            <person name="Cho A."/>
            <person name="Kim O.-S."/>
            <person name="Lee J.-I."/>
        </authorList>
    </citation>
    <scope>NUCLEOTIDE SEQUENCE [LARGE SCALE GENOMIC DNA]</scope>
    <source>
        <strain evidence="3 4">PAMC 27463</strain>
    </source>
</reference>
<feature type="transmembrane region" description="Helical" evidence="1">
    <location>
        <begin position="148"/>
        <end position="166"/>
    </location>
</feature>
<dbReference type="AlphaFoldDB" id="A0A290X1P2"/>
<keyword evidence="1" id="KW-0812">Transmembrane</keyword>
<keyword evidence="1" id="KW-1133">Transmembrane helix</keyword>
<name>A0A290X1P2_9BURK</name>
<protein>
    <recommendedName>
        <fullName evidence="2">DUF4401 domain-containing protein</fullName>
    </recommendedName>
</protein>
<sequence>MSNINSQRADALATLIDDATRAGLLPPGAARPLQDVRPWPLVLMTAFGAWLAAIPLVLALGAGLESVVRHGPGAYVVAAIVLVVSVLLIRMRGVALFVEQLAVPCLLVGGSLLGYALYRDCSTQTASLLLCLACLVVAAALPRDWLRVLLGLVACGLLGLGIIDSTRDWIFENDPTQLYLAWMLALALWLGAHWLQKQAFNDGRGAPVAAFLESLSTGWVLAILLGLVFWSGMTFMLGGALGGGIAGDVAREVTRHQAVAWYAQALNGVSLVLAMAAAAWTAWRWPALRQLPAIGVALVLVVLAWFMPALGPVLLILAYCVTSGRTRVAVAAALAAAWIIGSFYYQLAWPLASKAALLAVAGAVLCALSWLATRGAVLHLVESKPAGVAAEHRAVRLGVLGGLLLVLLVANGGIWQKEQLIAKGQAIFVALEPVDPRSLMQGDYMRLNFVNLGVLSTLASVDRAPGRPLVVARRDARGVAELLRPYTKEALAPGEFLLELTPKDGNWVLVSDAWFFKEGEAARWEKARYGEFRVLPDGRALLVGMRGEDLQAL</sequence>
<evidence type="ECO:0000259" key="2">
    <source>
        <dbReference type="Pfam" id="PF14351"/>
    </source>
</evidence>
<feature type="domain" description="DUF4401" evidence="2">
    <location>
        <begin position="38"/>
        <end position="374"/>
    </location>
</feature>
<dbReference type="InterPro" id="IPR025833">
    <property type="entry name" value="GDYXXLXY"/>
</dbReference>
<organism evidence="3 4">
    <name type="scientific">Janthinobacterium svalbardensis</name>
    <dbReference type="NCBI Taxonomy" id="368607"/>
    <lineage>
        <taxon>Bacteria</taxon>
        <taxon>Pseudomonadati</taxon>
        <taxon>Pseudomonadota</taxon>
        <taxon>Betaproteobacteria</taxon>
        <taxon>Burkholderiales</taxon>
        <taxon>Oxalobacteraceae</taxon>
        <taxon>Janthinobacterium</taxon>
    </lineage>
</organism>
<dbReference type="Pfam" id="PF14351">
    <property type="entry name" value="DUF4401"/>
    <property type="match status" value="1"/>
</dbReference>
<keyword evidence="4" id="KW-1185">Reference proteome</keyword>
<dbReference type="Pfam" id="PF14345">
    <property type="entry name" value="GDYXXLXY"/>
    <property type="match status" value="1"/>
</dbReference>
<evidence type="ECO:0000313" key="4">
    <source>
        <dbReference type="Proteomes" id="UP000218437"/>
    </source>
</evidence>
<feature type="transmembrane region" description="Helical" evidence="1">
    <location>
        <begin position="259"/>
        <end position="282"/>
    </location>
</feature>
<feature type="transmembrane region" description="Helical" evidence="1">
    <location>
        <begin position="394"/>
        <end position="415"/>
    </location>
</feature>
<dbReference type="EMBL" id="CP023422">
    <property type="protein sequence ID" value="ATD63020.1"/>
    <property type="molecule type" value="Genomic_DNA"/>
</dbReference>
<feature type="transmembrane region" description="Helical" evidence="1">
    <location>
        <begin position="178"/>
        <end position="196"/>
    </location>
</feature>
<evidence type="ECO:0000256" key="1">
    <source>
        <dbReference type="SAM" id="Phobius"/>
    </source>
</evidence>
<accession>A0A290X1P2</accession>
<dbReference type="RefSeq" id="WP_096237736.1">
    <property type="nucleotide sequence ID" value="NZ_CP023422.1"/>
</dbReference>
<feature type="transmembrane region" description="Helical" evidence="1">
    <location>
        <begin position="355"/>
        <end position="373"/>
    </location>
</feature>
<gene>
    <name evidence="3" type="ORF">CNX70_24880</name>
</gene>
<proteinExistence type="predicted"/>
<feature type="transmembrane region" description="Helical" evidence="1">
    <location>
        <begin position="125"/>
        <end position="142"/>
    </location>
</feature>